<dbReference type="PRINTS" id="PR00111">
    <property type="entry name" value="ABHYDROLASE"/>
</dbReference>
<dbReference type="InterPro" id="IPR000073">
    <property type="entry name" value="AB_hydrolase_1"/>
</dbReference>
<dbReference type="RefSeq" id="WP_109982879.1">
    <property type="nucleotide sequence ID" value="NZ_QGTD01000001.1"/>
</dbReference>
<dbReference type="SUPFAM" id="SSF53474">
    <property type="entry name" value="alpha/beta-Hydrolases"/>
    <property type="match status" value="1"/>
</dbReference>
<accession>A0A317L603</accession>
<organism evidence="2 3">
    <name type="scientific">Gracilibacillus dipsosauri</name>
    <dbReference type="NCBI Taxonomy" id="178340"/>
    <lineage>
        <taxon>Bacteria</taxon>
        <taxon>Bacillati</taxon>
        <taxon>Bacillota</taxon>
        <taxon>Bacilli</taxon>
        <taxon>Bacillales</taxon>
        <taxon>Bacillaceae</taxon>
        <taxon>Gracilibacillus</taxon>
    </lineage>
</organism>
<dbReference type="Pfam" id="PF00561">
    <property type="entry name" value="Abhydrolase_1"/>
    <property type="match status" value="1"/>
</dbReference>
<dbReference type="InterPro" id="IPR050266">
    <property type="entry name" value="AB_hydrolase_sf"/>
</dbReference>
<evidence type="ECO:0000313" key="2">
    <source>
        <dbReference type="EMBL" id="PWU70328.1"/>
    </source>
</evidence>
<dbReference type="GO" id="GO:0016787">
    <property type="term" value="F:hydrolase activity"/>
    <property type="evidence" value="ECO:0007669"/>
    <property type="project" value="UniProtKB-KW"/>
</dbReference>
<dbReference type="PANTHER" id="PTHR43798:SF33">
    <property type="entry name" value="HYDROLASE, PUTATIVE (AFU_ORTHOLOGUE AFUA_2G14860)-RELATED"/>
    <property type="match status" value="1"/>
</dbReference>
<gene>
    <name evidence="2" type="ORF">DLJ74_00355</name>
</gene>
<proteinExistence type="predicted"/>
<dbReference type="GO" id="GO:0016020">
    <property type="term" value="C:membrane"/>
    <property type="evidence" value="ECO:0007669"/>
    <property type="project" value="TreeGrafter"/>
</dbReference>
<dbReference type="EMBL" id="QGTD01000001">
    <property type="protein sequence ID" value="PWU70328.1"/>
    <property type="molecule type" value="Genomic_DNA"/>
</dbReference>
<keyword evidence="2" id="KW-0378">Hydrolase</keyword>
<dbReference type="Gene3D" id="3.40.50.1820">
    <property type="entry name" value="alpha/beta hydrolase"/>
    <property type="match status" value="1"/>
</dbReference>
<name>A0A317L603_9BACI</name>
<dbReference type="InterPro" id="IPR029058">
    <property type="entry name" value="AB_hydrolase_fold"/>
</dbReference>
<evidence type="ECO:0000259" key="1">
    <source>
        <dbReference type="Pfam" id="PF00561"/>
    </source>
</evidence>
<keyword evidence="3" id="KW-1185">Reference proteome</keyword>
<feature type="domain" description="AB hydrolase-1" evidence="1">
    <location>
        <begin position="12"/>
        <end position="236"/>
    </location>
</feature>
<dbReference type="OrthoDB" id="9805423at2"/>
<reference evidence="2 3" key="1">
    <citation type="submission" date="2018-05" db="EMBL/GenBank/DDBJ databases">
        <title>Genomic analysis of Gracilibacillus dipsosauri DD1 reveals novel features of a salt-tolerant amylase.</title>
        <authorList>
            <person name="Deutch C.E."/>
            <person name="Yang S."/>
        </authorList>
    </citation>
    <scope>NUCLEOTIDE SEQUENCE [LARGE SCALE GENOMIC DNA]</scope>
    <source>
        <strain evidence="2 3">DD1</strain>
    </source>
</reference>
<dbReference type="Proteomes" id="UP000245624">
    <property type="component" value="Unassembled WGS sequence"/>
</dbReference>
<sequence length="249" mass="28242">MNLYYEVSGNGKPIVFIHSGGADLREWTYLAPLLSQRYQAITYDGRGAGKSPDPTGDVSCVEDVKSLLDHLEIKKATVVGRSMGGQIATDFALEYPERVEKLILLAPALTGFPYSDQFIEYMNSITAAAPDIDQMIEVSQSAPLYRVVQASPQRELTEKMLRHHIQRTFNWPSFELIWPEPPAFERLAELKPDTLFLIGTEESADNLRVKEYFRECTNAQIISISGADHMLTLTHPHKLYQQMTKFMER</sequence>
<comment type="caution">
    <text evidence="2">The sequence shown here is derived from an EMBL/GenBank/DDBJ whole genome shotgun (WGS) entry which is preliminary data.</text>
</comment>
<protein>
    <submittedName>
        <fullName evidence="2">Alpha/beta hydrolase</fullName>
    </submittedName>
</protein>
<dbReference type="PANTHER" id="PTHR43798">
    <property type="entry name" value="MONOACYLGLYCEROL LIPASE"/>
    <property type="match status" value="1"/>
</dbReference>
<dbReference type="AlphaFoldDB" id="A0A317L603"/>
<evidence type="ECO:0000313" key="3">
    <source>
        <dbReference type="Proteomes" id="UP000245624"/>
    </source>
</evidence>